<proteinExistence type="inferred from homology"/>
<dbReference type="EMBL" id="GL833122">
    <property type="protein sequence ID" value="EGB11205.1"/>
    <property type="molecule type" value="Genomic_DNA"/>
</dbReference>
<evidence type="ECO:0000256" key="1">
    <source>
        <dbReference type="ARBA" id="ARBA00022527"/>
    </source>
</evidence>
<dbReference type="AlphaFoldDB" id="F0Y0D8"/>
<evidence type="ECO:0000256" key="5">
    <source>
        <dbReference type="ARBA" id="ARBA00022840"/>
    </source>
</evidence>
<evidence type="ECO:0000256" key="7">
    <source>
        <dbReference type="RuleBase" id="RU000304"/>
    </source>
</evidence>
<dbReference type="SUPFAM" id="SSF56112">
    <property type="entry name" value="Protein kinase-like (PK-like)"/>
    <property type="match status" value="1"/>
</dbReference>
<dbReference type="FunFam" id="1.10.510.10:FF:000005">
    <property type="entry name" value="cAMP-dependent protein kinase catalytic subunit alpha"/>
    <property type="match status" value="1"/>
</dbReference>
<keyword evidence="1 7" id="KW-0723">Serine/threonine-protein kinase</keyword>
<dbReference type="Gene3D" id="3.30.200.20">
    <property type="entry name" value="Phosphorylase Kinase, domain 1"/>
    <property type="match status" value="1"/>
</dbReference>
<dbReference type="PANTHER" id="PTHR24353">
    <property type="entry name" value="CYCLIC NUCLEOTIDE-DEPENDENT PROTEIN KINASE"/>
    <property type="match status" value="1"/>
</dbReference>
<dbReference type="GO" id="GO:0005524">
    <property type="term" value="F:ATP binding"/>
    <property type="evidence" value="ECO:0007669"/>
    <property type="project" value="UniProtKB-UniRule"/>
</dbReference>
<dbReference type="GO" id="GO:0004691">
    <property type="term" value="F:cAMP-dependent protein kinase activity"/>
    <property type="evidence" value="ECO:0007669"/>
    <property type="project" value="TreeGrafter"/>
</dbReference>
<keyword evidence="11" id="KW-1185">Reference proteome</keyword>
<dbReference type="InterPro" id="IPR017441">
    <property type="entry name" value="Protein_kinase_ATP_BS"/>
</dbReference>
<sequence>MKDITVIRTLGHGAFGKVCLACHDATGVHYALKSQSKNAIVENNLQEHVLMERSILMQLDHPFILKLTCAFQDDYDIFFLLELLIGGELFSHLRKAGRFAEPTMKFYAAGVILAFDHMHQKKIAYRDLKPENLVLDKDGYLKVVDLGLAKIVPGKTWTLCGTPDYLAPEVILNEGHDKAVDYWALGVLMYELVSGSPPFYADDPMEVYEKILSGNMSFPSHFGKYLNDIVRKLLKLCQSKRLGNGKHGCGAIKKHRFFSGFGWDDLLSRNMDKLKPPIEVKVADDADAHNFDQYEEHAEDKIARKSWNPPLDEA</sequence>
<keyword evidence="4" id="KW-0418">Kinase</keyword>
<organism evidence="11">
    <name type="scientific">Aureococcus anophagefferens</name>
    <name type="common">Harmful bloom alga</name>
    <dbReference type="NCBI Taxonomy" id="44056"/>
    <lineage>
        <taxon>Eukaryota</taxon>
        <taxon>Sar</taxon>
        <taxon>Stramenopiles</taxon>
        <taxon>Ochrophyta</taxon>
        <taxon>Pelagophyceae</taxon>
        <taxon>Pelagomonadales</taxon>
        <taxon>Pelagomonadaceae</taxon>
        <taxon>Aureococcus</taxon>
    </lineage>
</organism>
<dbReference type="InterPro" id="IPR000719">
    <property type="entry name" value="Prot_kinase_dom"/>
</dbReference>
<protein>
    <recommendedName>
        <fullName evidence="12">Protein kinase domain-containing protein</fullName>
    </recommendedName>
</protein>
<gene>
    <name evidence="10" type="ORF">AURANDRAFT_21481</name>
</gene>
<dbReference type="PROSITE" id="PS50011">
    <property type="entry name" value="PROTEIN_KINASE_DOM"/>
    <property type="match status" value="1"/>
</dbReference>
<name>F0Y0D8_AURAN</name>
<feature type="domain" description="AGC-kinase C-terminal" evidence="9">
    <location>
        <begin position="259"/>
        <end position="314"/>
    </location>
</feature>
<dbReference type="OMA" id="YPETDEQ"/>
<evidence type="ECO:0000256" key="6">
    <source>
        <dbReference type="PROSITE-ProRule" id="PRU10141"/>
    </source>
</evidence>
<comment type="similarity">
    <text evidence="7">Belongs to the protein kinase superfamily.</text>
</comment>
<dbReference type="InterPro" id="IPR011009">
    <property type="entry name" value="Kinase-like_dom_sf"/>
</dbReference>
<evidence type="ECO:0000256" key="3">
    <source>
        <dbReference type="ARBA" id="ARBA00022741"/>
    </source>
</evidence>
<evidence type="ECO:0000313" key="11">
    <source>
        <dbReference type="Proteomes" id="UP000002729"/>
    </source>
</evidence>
<keyword evidence="5 6" id="KW-0067">ATP-binding</keyword>
<dbReference type="InParanoid" id="F0Y0D8"/>
<feature type="binding site" evidence="6">
    <location>
        <position position="33"/>
    </location>
    <ligand>
        <name>ATP</name>
        <dbReference type="ChEBI" id="CHEBI:30616"/>
    </ligand>
</feature>
<dbReference type="PROSITE" id="PS51285">
    <property type="entry name" value="AGC_KINASE_CTER"/>
    <property type="match status" value="1"/>
</dbReference>
<dbReference type="PROSITE" id="PS00107">
    <property type="entry name" value="PROTEIN_KINASE_ATP"/>
    <property type="match status" value="1"/>
</dbReference>
<dbReference type="eggNOG" id="KOG0616">
    <property type="taxonomic scope" value="Eukaryota"/>
</dbReference>
<evidence type="ECO:0000259" key="9">
    <source>
        <dbReference type="PROSITE" id="PS51285"/>
    </source>
</evidence>
<dbReference type="InterPro" id="IPR008271">
    <property type="entry name" value="Ser/Thr_kinase_AS"/>
</dbReference>
<dbReference type="Proteomes" id="UP000002729">
    <property type="component" value="Unassembled WGS sequence"/>
</dbReference>
<dbReference type="RefSeq" id="XP_009033598.1">
    <property type="nucleotide sequence ID" value="XM_009035350.1"/>
</dbReference>
<evidence type="ECO:0000256" key="4">
    <source>
        <dbReference type="ARBA" id="ARBA00022777"/>
    </source>
</evidence>
<evidence type="ECO:0008006" key="12">
    <source>
        <dbReference type="Google" id="ProtNLM"/>
    </source>
</evidence>
<dbReference type="KEGG" id="aaf:AURANDRAFT_21481"/>
<feature type="domain" description="Protein kinase" evidence="8">
    <location>
        <begin position="4"/>
        <end position="258"/>
    </location>
</feature>
<evidence type="ECO:0000259" key="8">
    <source>
        <dbReference type="PROSITE" id="PS50011"/>
    </source>
</evidence>
<dbReference type="PANTHER" id="PTHR24353:SF37">
    <property type="entry name" value="CAMP-DEPENDENT PROTEIN KINASE CATALYTIC SUBUNIT PRKX"/>
    <property type="match status" value="1"/>
</dbReference>
<evidence type="ECO:0000256" key="2">
    <source>
        <dbReference type="ARBA" id="ARBA00022679"/>
    </source>
</evidence>
<keyword evidence="2" id="KW-0808">Transferase</keyword>
<dbReference type="SMART" id="SM00220">
    <property type="entry name" value="S_TKc"/>
    <property type="match status" value="1"/>
</dbReference>
<evidence type="ECO:0000313" key="10">
    <source>
        <dbReference type="EMBL" id="EGB11205.1"/>
    </source>
</evidence>
<dbReference type="PROSITE" id="PS00108">
    <property type="entry name" value="PROTEIN_KINASE_ST"/>
    <property type="match status" value="1"/>
</dbReference>
<dbReference type="Pfam" id="PF00069">
    <property type="entry name" value="Pkinase"/>
    <property type="match status" value="1"/>
</dbReference>
<dbReference type="OrthoDB" id="63267at2759"/>
<dbReference type="GO" id="GO:0005952">
    <property type="term" value="C:cAMP-dependent protein kinase complex"/>
    <property type="evidence" value="ECO:0007669"/>
    <property type="project" value="TreeGrafter"/>
</dbReference>
<reference evidence="10 11" key="1">
    <citation type="journal article" date="2011" name="Proc. Natl. Acad. Sci. U.S.A.">
        <title>Niche of harmful alga Aureococcus anophagefferens revealed through ecogenomics.</title>
        <authorList>
            <person name="Gobler C.J."/>
            <person name="Berry D.L."/>
            <person name="Dyhrman S.T."/>
            <person name="Wilhelm S.W."/>
            <person name="Salamov A."/>
            <person name="Lobanov A.V."/>
            <person name="Zhang Y."/>
            <person name="Collier J.L."/>
            <person name="Wurch L.L."/>
            <person name="Kustka A.B."/>
            <person name="Dill B.D."/>
            <person name="Shah M."/>
            <person name="VerBerkmoes N.C."/>
            <person name="Kuo A."/>
            <person name="Terry A."/>
            <person name="Pangilinan J."/>
            <person name="Lindquist E.A."/>
            <person name="Lucas S."/>
            <person name="Paulsen I.T."/>
            <person name="Hattenrath-Lehmann T.K."/>
            <person name="Talmage S.C."/>
            <person name="Walker E.A."/>
            <person name="Koch F."/>
            <person name="Burson A.M."/>
            <person name="Marcoval M.A."/>
            <person name="Tang Y.Z."/>
            <person name="Lecleir G.R."/>
            <person name="Coyne K.J."/>
            <person name="Berg G.M."/>
            <person name="Bertrand E.M."/>
            <person name="Saito M.A."/>
            <person name="Gladyshev V.N."/>
            <person name="Grigoriev I.V."/>
        </authorList>
    </citation>
    <scope>NUCLEOTIDE SEQUENCE [LARGE SCALE GENOMIC DNA]</scope>
    <source>
        <strain evidence="11">CCMP 1984</strain>
    </source>
</reference>
<accession>F0Y0D8</accession>
<dbReference type="FunCoup" id="F0Y0D8">
    <property type="interactions" value="1"/>
</dbReference>
<keyword evidence="3 6" id="KW-0547">Nucleotide-binding</keyword>
<dbReference type="GeneID" id="20219445"/>
<dbReference type="Gene3D" id="1.10.510.10">
    <property type="entry name" value="Transferase(Phosphotransferase) domain 1"/>
    <property type="match status" value="1"/>
</dbReference>
<dbReference type="InterPro" id="IPR000961">
    <property type="entry name" value="AGC-kinase_C"/>
</dbReference>